<evidence type="ECO:0000313" key="7">
    <source>
        <dbReference type="EMBL" id="KAJ8042766.1"/>
    </source>
</evidence>
<evidence type="ECO:0000256" key="4">
    <source>
        <dbReference type="ARBA" id="ARBA00022694"/>
    </source>
</evidence>
<dbReference type="InterPro" id="IPR002759">
    <property type="entry name" value="Pop5/Rpp14/Rnp2-like"/>
</dbReference>
<gene>
    <name evidence="7" type="ORF">HOLleu_09619</name>
</gene>
<evidence type="ECO:0000256" key="3">
    <source>
        <dbReference type="ARBA" id="ARBA00022552"/>
    </source>
</evidence>
<reference evidence="7" key="1">
    <citation type="submission" date="2021-10" db="EMBL/GenBank/DDBJ databases">
        <title>Tropical sea cucumber genome reveals ecological adaptation and Cuvierian tubules defense mechanism.</title>
        <authorList>
            <person name="Chen T."/>
        </authorList>
    </citation>
    <scope>NUCLEOTIDE SEQUENCE</scope>
    <source>
        <strain evidence="7">Nanhai2018</strain>
        <tissue evidence="7">Muscle</tissue>
    </source>
</reference>
<dbReference type="PANTHER" id="PTHR48414:SF1">
    <property type="entry name" value="POP5 HOMOLOG, RIBONUCLEASE P_MRP SUBUNIT"/>
    <property type="match status" value="1"/>
</dbReference>
<evidence type="ECO:0000256" key="2">
    <source>
        <dbReference type="ARBA" id="ARBA00010800"/>
    </source>
</evidence>
<dbReference type="PANTHER" id="PTHR48414">
    <property type="entry name" value="POP5 HOMOLOG, RIBONUCLEASE P_MRP SUBUNIT"/>
    <property type="match status" value="1"/>
</dbReference>
<dbReference type="InterPro" id="IPR038085">
    <property type="entry name" value="Rnp2-like_sf"/>
</dbReference>
<dbReference type="GO" id="GO:0033204">
    <property type="term" value="F:ribonuclease P RNA binding"/>
    <property type="evidence" value="ECO:0007669"/>
    <property type="project" value="InterPro"/>
</dbReference>
<keyword evidence="5" id="KW-0539">Nucleus</keyword>
<accession>A0A9Q1HF29</accession>
<dbReference type="InterPro" id="IPR016819">
    <property type="entry name" value="RNase_P/MRP_POP5"/>
</dbReference>
<dbReference type="SUPFAM" id="SSF160350">
    <property type="entry name" value="Rnp2-like"/>
    <property type="match status" value="1"/>
</dbReference>
<name>A0A9Q1HF29_HOLLE</name>
<dbReference type="Pfam" id="PF01900">
    <property type="entry name" value="RNase_P_Rpp14"/>
    <property type="match status" value="1"/>
</dbReference>
<organism evidence="7 8">
    <name type="scientific">Holothuria leucospilota</name>
    <name type="common">Black long sea cucumber</name>
    <name type="synonym">Mertensiothuria leucospilota</name>
    <dbReference type="NCBI Taxonomy" id="206669"/>
    <lineage>
        <taxon>Eukaryota</taxon>
        <taxon>Metazoa</taxon>
        <taxon>Echinodermata</taxon>
        <taxon>Eleutherozoa</taxon>
        <taxon>Echinozoa</taxon>
        <taxon>Holothuroidea</taxon>
        <taxon>Aspidochirotacea</taxon>
        <taxon>Aspidochirotida</taxon>
        <taxon>Holothuriidae</taxon>
        <taxon>Holothuria</taxon>
    </lineage>
</organism>
<dbReference type="EMBL" id="JAIZAY010000004">
    <property type="protein sequence ID" value="KAJ8042766.1"/>
    <property type="molecule type" value="Genomic_DNA"/>
</dbReference>
<dbReference type="GO" id="GO:0006364">
    <property type="term" value="P:rRNA processing"/>
    <property type="evidence" value="ECO:0007669"/>
    <property type="project" value="UniProtKB-KW"/>
</dbReference>
<evidence type="ECO:0000256" key="1">
    <source>
        <dbReference type="ARBA" id="ARBA00004123"/>
    </source>
</evidence>
<dbReference type="OrthoDB" id="24745at2759"/>
<comment type="subcellular location">
    <subcellularLocation>
        <location evidence="1">Nucleus</location>
    </subcellularLocation>
</comment>
<keyword evidence="4" id="KW-0819">tRNA processing</keyword>
<evidence type="ECO:0000256" key="6">
    <source>
        <dbReference type="ARBA" id="ARBA00044198"/>
    </source>
</evidence>
<keyword evidence="8" id="KW-1185">Reference proteome</keyword>
<protein>
    <recommendedName>
        <fullName evidence="6">Ribonuclease P/MRP protein subunit POP5</fullName>
    </recommendedName>
</protein>
<comment type="similarity">
    <text evidence="2">Belongs to the eukaryotic/archaeal RNase P protein component 2 family.</text>
</comment>
<dbReference type="GO" id="GO:0005634">
    <property type="term" value="C:nucleus"/>
    <property type="evidence" value="ECO:0007669"/>
    <property type="project" value="UniProtKB-SubCell"/>
</dbReference>
<dbReference type="GO" id="GO:0001682">
    <property type="term" value="P:tRNA 5'-leader removal"/>
    <property type="evidence" value="ECO:0007669"/>
    <property type="project" value="InterPro"/>
</dbReference>
<dbReference type="GO" id="GO:0030677">
    <property type="term" value="C:ribonuclease P complex"/>
    <property type="evidence" value="ECO:0007669"/>
    <property type="project" value="InterPro"/>
</dbReference>
<evidence type="ECO:0000256" key="5">
    <source>
        <dbReference type="ARBA" id="ARBA00023242"/>
    </source>
</evidence>
<dbReference type="PIRSF" id="PIRSF023803">
    <property type="entry name" value="Ribonuclease_P_prd"/>
    <property type="match status" value="1"/>
</dbReference>
<keyword evidence="3" id="KW-0698">rRNA processing</keyword>
<sequence>MVGNRLRVFKDPESETAIIRVQRSVAKMLSQMLPFIKEHRKRSILLQTLHVTGTLRACQKFRLKYERRCLLSLLKSSQSEAERKVIQESLMRCATTPEEDSDIEVDE</sequence>
<evidence type="ECO:0000313" key="8">
    <source>
        <dbReference type="Proteomes" id="UP001152320"/>
    </source>
</evidence>
<comment type="caution">
    <text evidence="7">The sequence shown here is derived from an EMBL/GenBank/DDBJ whole genome shotgun (WGS) entry which is preliminary data.</text>
</comment>
<dbReference type="Proteomes" id="UP001152320">
    <property type="component" value="Chromosome 4"/>
</dbReference>
<dbReference type="AlphaFoldDB" id="A0A9Q1HF29"/>
<proteinExistence type="inferred from homology"/>
<dbReference type="Gene3D" id="3.30.70.3250">
    <property type="entry name" value="Ribonuclease P, Pop5 subunit"/>
    <property type="match status" value="1"/>
</dbReference>